<reference evidence="1" key="2">
    <citation type="journal article" date="2015" name="Data Brief">
        <title>Shoot transcriptome of the giant reed, Arundo donax.</title>
        <authorList>
            <person name="Barrero R.A."/>
            <person name="Guerrero F.D."/>
            <person name="Moolhuijzen P."/>
            <person name="Goolsby J.A."/>
            <person name="Tidwell J."/>
            <person name="Bellgard S.E."/>
            <person name="Bellgard M.I."/>
        </authorList>
    </citation>
    <scope>NUCLEOTIDE SEQUENCE</scope>
    <source>
        <tissue evidence="1">Shoot tissue taken approximately 20 cm above the soil surface</tissue>
    </source>
</reference>
<accession>A0A0A8ZGL5</accession>
<dbReference type="EMBL" id="GBRH01261072">
    <property type="protein sequence ID" value="JAD36823.1"/>
    <property type="molecule type" value="Transcribed_RNA"/>
</dbReference>
<organism evidence="1">
    <name type="scientific">Arundo donax</name>
    <name type="common">Giant reed</name>
    <name type="synonym">Donax arundinaceus</name>
    <dbReference type="NCBI Taxonomy" id="35708"/>
    <lineage>
        <taxon>Eukaryota</taxon>
        <taxon>Viridiplantae</taxon>
        <taxon>Streptophyta</taxon>
        <taxon>Embryophyta</taxon>
        <taxon>Tracheophyta</taxon>
        <taxon>Spermatophyta</taxon>
        <taxon>Magnoliopsida</taxon>
        <taxon>Liliopsida</taxon>
        <taxon>Poales</taxon>
        <taxon>Poaceae</taxon>
        <taxon>PACMAD clade</taxon>
        <taxon>Arundinoideae</taxon>
        <taxon>Arundineae</taxon>
        <taxon>Arundo</taxon>
    </lineage>
</organism>
<sequence>MRRSEHRKMLLPFGSVNLWEDDHGHRTVPAARLPS</sequence>
<dbReference type="AlphaFoldDB" id="A0A0A8ZGL5"/>
<protein>
    <submittedName>
        <fullName evidence="1">Uncharacterized protein</fullName>
    </submittedName>
</protein>
<name>A0A0A8ZGL5_ARUDO</name>
<reference evidence="1" key="1">
    <citation type="submission" date="2014-09" db="EMBL/GenBank/DDBJ databases">
        <authorList>
            <person name="Magalhaes I.L.F."/>
            <person name="Oliveira U."/>
            <person name="Santos F.R."/>
            <person name="Vidigal T.H.D.A."/>
            <person name="Brescovit A.D."/>
            <person name="Santos A.J."/>
        </authorList>
    </citation>
    <scope>NUCLEOTIDE SEQUENCE</scope>
    <source>
        <tissue evidence="1">Shoot tissue taken approximately 20 cm above the soil surface</tissue>
    </source>
</reference>
<evidence type="ECO:0000313" key="1">
    <source>
        <dbReference type="EMBL" id="JAD36823.1"/>
    </source>
</evidence>
<proteinExistence type="predicted"/>